<evidence type="ECO:0000256" key="6">
    <source>
        <dbReference type="ARBA" id="ARBA00022448"/>
    </source>
</evidence>
<keyword evidence="6" id="KW-0813">Transport</keyword>
<keyword evidence="7" id="KW-0679">Respiratory chain</keyword>
<evidence type="ECO:0000313" key="18">
    <source>
        <dbReference type="Ensembl" id="ENSCCAP00000006677.1"/>
    </source>
</evidence>
<dbReference type="Pfam" id="PF14987">
    <property type="entry name" value="NADHdh_A3"/>
    <property type="match status" value="1"/>
</dbReference>
<evidence type="ECO:0000256" key="15">
    <source>
        <dbReference type="ARBA" id="ARBA00031425"/>
    </source>
</evidence>
<keyword evidence="19" id="KW-1185">Reference proteome</keyword>
<keyword evidence="11" id="KW-1133">Transmembrane helix</keyword>
<keyword evidence="8" id="KW-0812">Transmembrane</keyword>
<evidence type="ECO:0000256" key="9">
    <source>
        <dbReference type="ARBA" id="ARBA00022792"/>
    </source>
</evidence>
<dbReference type="STRING" id="9516.ENSCCAP00000006677"/>
<evidence type="ECO:0000256" key="5">
    <source>
        <dbReference type="ARBA" id="ARBA00016391"/>
    </source>
</evidence>
<evidence type="ECO:0000256" key="10">
    <source>
        <dbReference type="ARBA" id="ARBA00022982"/>
    </source>
</evidence>
<evidence type="ECO:0000256" key="14">
    <source>
        <dbReference type="ARBA" id="ARBA00023136"/>
    </source>
</evidence>
<comment type="subcellular location">
    <subcellularLocation>
        <location evidence="2">Mitochondrion inner membrane</location>
        <topology evidence="2">Single-pass membrane protein</topology>
    </subcellularLocation>
</comment>
<name>A0A2K5PSQ9_CEBIM</name>
<keyword evidence="9" id="KW-0999">Mitochondrion inner membrane</keyword>
<evidence type="ECO:0000256" key="17">
    <source>
        <dbReference type="SAM" id="MobiDB-lite"/>
    </source>
</evidence>
<dbReference type="Proteomes" id="UP000233040">
    <property type="component" value="Unassembled WGS sequence"/>
</dbReference>
<proteinExistence type="inferred from homology"/>
<keyword evidence="14" id="KW-0472">Membrane</keyword>
<dbReference type="InterPro" id="IPR026626">
    <property type="entry name" value="NDUFA3"/>
</dbReference>
<evidence type="ECO:0000256" key="13">
    <source>
        <dbReference type="ARBA" id="ARBA00023128"/>
    </source>
</evidence>
<dbReference type="PANTHER" id="PTHR15221">
    <property type="entry name" value="NADH DEHYDROGENASE [UBIQUINONE] 1 ALPHA SUBCOMPLEX SUBUNIT 3"/>
    <property type="match status" value="1"/>
</dbReference>
<evidence type="ECO:0000256" key="3">
    <source>
        <dbReference type="ARBA" id="ARBA00008253"/>
    </source>
</evidence>
<evidence type="ECO:0000256" key="7">
    <source>
        <dbReference type="ARBA" id="ARBA00022660"/>
    </source>
</evidence>
<dbReference type="OMA" id="MINQAVP"/>
<feature type="region of interest" description="Disordered" evidence="17">
    <location>
        <begin position="46"/>
        <end position="78"/>
    </location>
</feature>
<dbReference type="PANTHER" id="PTHR15221:SF0">
    <property type="entry name" value="NADH DEHYDROGENASE [UBIQUINONE] 1 ALPHA SUBCOMPLEX SUBUNIT 3"/>
    <property type="match status" value="1"/>
</dbReference>
<evidence type="ECO:0000256" key="16">
    <source>
        <dbReference type="ARBA" id="ARBA00032035"/>
    </source>
</evidence>
<organism evidence="18 19">
    <name type="scientific">Cebus imitator</name>
    <name type="common">Panamanian white-faced capuchin</name>
    <name type="synonym">Cebus capucinus imitator</name>
    <dbReference type="NCBI Taxonomy" id="2715852"/>
    <lineage>
        <taxon>Eukaryota</taxon>
        <taxon>Metazoa</taxon>
        <taxon>Chordata</taxon>
        <taxon>Craniata</taxon>
        <taxon>Vertebrata</taxon>
        <taxon>Euteleostomi</taxon>
        <taxon>Mammalia</taxon>
        <taxon>Eutheria</taxon>
        <taxon>Euarchontoglires</taxon>
        <taxon>Primates</taxon>
        <taxon>Haplorrhini</taxon>
        <taxon>Platyrrhini</taxon>
        <taxon>Cebidae</taxon>
        <taxon>Cebinae</taxon>
        <taxon>Cebus</taxon>
    </lineage>
</organism>
<accession>A0A2K5PSQ9</accession>
<dbReference type="Ensembl" id="ENSCCAT00000024043.1">
    <property type="protein sequence ID" value="ENSCCAP00000006677.1"/>
    <property type="gene ID" value="ENSCCAG00000021082.1"/>
</dbReference>
<dbReference type="GO" id="GO:0005743">
    <property type="term" value="C:mitochondrial inner membrane"/>
    <property type="evidence" value="ECO:0007669"/>
    <property type="project" value="UniProtKB-SubCell"/>
</dbReference>
<evidence type="ECO:0000256" key="8">
    <source>
        <dbReference type="ARBA" id="ARBA00022692"/>
    </source>
</evidence>
<sequence>MAVRPGDFLKKAWDKEPVLAVILPPISPHFKYSIMINKATPSNYPVPILEDENMPDMPSHPQDPQDPQDPSLEWLNKL</sequence>
<evidence type="ECO:0000256" key="2">
    <source>
        <dbReference type="ARBA" id="ARBA00004434"/>
    </source>
</evidence>
<dbReference type="AlphaFoldDB" id="A0A2K5PSQ9"/>
<evidence type="ECO:0000256" key="1">
    <source>
        <dbReference type="ARBA" id="ARBA00003195"/>
    </source>
</evidence>
<dbReference type="GeneTree" id="ENSGT00390000004322"/>
<keyword evidence="13" id="KW-0496">Mitochondrion</keyword>
<comment type="function">
    <text evidence="1">Accessory subunit of the mitochondrial membrane respiratory chain NADH dehydrogenase (Complex I), that is believed not to be involved in catalysis. Complex I functions in the transfer of electrons from NADH to the respiratory chain. The immediate electron acceptor for the enzyme is believed to be ubiquinone.</text>
</comment>
<evidence type="ECO:0000256" key="12">
    <source>
        <dbReference type="ARBA" id="ARBA00022990"/>
    </source>
</evidence>
<dbReference type="GO" id="GO:0045271">
    <property type="term" value="C:respiratory chain complex I"/>
    <property type="evidence" value="ECO:0007669"/>
    <property type="project" value="InterPro"/>
</dbReference>
<comment type="similarity">
    <text evidence="3">Belongs to the complex I NDUFA3 subunit family.</text>
</comment>
<comment type="subunit">
    <text evidence="4">Complex I is composed of 45 different subunits.</text>
</comment>
<protein>
    <recommendedName>
        <fullName evidence="5">NADH dehydrogenase [ubiquinone] 1 alpha subcomplex subunit 3</fullName>
    </recommendedName>
    <alternativeName>
        <fullName evidence="15">Complex I-B9</fullName>
    </alternativeName>
    <alternativeName>
        <fullName evidence="16">NADH-ubiquinone oxidoreductase B9 subunit</fullName>
    </alternativeName>
</protein>
<keyword evidence="10" id="KW-0249">Electron transport</keyword>
<keyword evidence="12" id="KW-0007">Acetylation</keyword>
<reference evidence="18" key="2">
    <citation type="submission" date="2025-09" db="UniProtKB">
        <authorList>
            <consortium name="Ensembl"/>
        </authorList>
    </citation>
    <scope>IDENTIFICATION</scope>
</reference>
<evidence type="ECO:0000313" key="19">
    <source>
        <dbReference type="Proteomes" id="UP000233040"/>
    </source>
</evidence>
<reference evidence="18" key="1">
    <citation type="submission" date="2025-08" db="UniProtKB">
        <authorList>
            <consortium name="Ensembl"/>
        </authorList>
    </citation>
    <scope>IDENTIFICATION</scope>
</reference>
<evidence type="ECO:0000256" key="11">
    <source>
        <dbReference type="ARBA" id="ARBA00022989"/>
    </source>
</evidence>
<evidence type="ECO:0000256" key="4">
    <source>
        <dbReference type="ARBA" id="ARBA00011533"/>
    </source>
</evidence>